<dbReference type="STRING" id="1618364.UX86_C0009G0014"/>
<accession>A0A0G1S4F6</accession>
<dbReference type="EMBL" id="LCNU01000009">
    <property type="protein sequence ID" value="KKU64384.1"/>
    <property type="molecule type" value="Genomic_DNA"/>
</dbReference>
<dbReference type="Proteomes" id="UP000034502">
    <property type="component" value="Unassembled WGS sequence"/>
</dbReference>
<evidence type="ECO:0000259" key="1">
    <source>
        <dbReference type="Pfam" id="PF13480"/>
    </source>
</evidence>
<sequence length="359" mass="40791">MNGYSVKIFTSLNRRFAREWQHVWESSRLSHAFNSPAWFRVCLATFPSEKPEIYAFYLAGTLSAVAPLVRSRKFGIPVLSTPGGKYADRDSFLFSSASRGLASFVIKYLFRRNLFLAEIDTGTAVLVKKSFPESLLGASSVNPYLPLEGDPLRYMARTDLIRWQNKLKKHSSEITFSLLKNRQAVEALPLLFTVDIGSWKKRHGRGTLHRTREHLLFTNIFSHCPDMLRVGLLSFQGVPICYGMGLLANREFISYHTSYLAKYRWLQPGKITAFLLLESLQKEGVAVFNFSRGQSAYKRIFTPLTSTQFNVYYSAFLPVRLIWVSSLIMRGLFNVASGRKNFQDLINQMSGVLKGAGHV</sequence>
<gene>
    <name evidence="2" type="ORF">UX86_C0009G0014</name>
</gene>
<dbReference type="SUPFAM" id="SSF55729">
    <property type="entry name" value="Acyl-CoA N-acyltransferases (Nat)"/>
    <property type="match status" value="1"/>
</dbReference>
<comment type="caution">
    <text evidence="2">The sequence shown here is derived from an EMBL/GenBank/DDBJ whole genome shotgun (WGS) entry which is preliminary data.</text>
</comment>
<protein>
    <recommendedName>
        <fullName evidence="1">BioF2-like acetyltransferase domain-containing protein</fullName>
    </recommendedName>
</protein>
<reference evidence="2 3" key="1">
    <citation type="journal article" date="2015" name="Nature">
        <title>rRNA introns, odd ribosomes, and small enigmatic genomes across a large radiation of phyla.</title>
        <authorList>
            <person name="Brown C.T."/>
            <person name="Hug L.A."/>
            <person name="Thomas B.C."/>
            <person name="Sharon I."/>
            <person name="Castelle C.J."/>
            <person name="Singh A."/>
            <person name="Wilkins M.J."/>
            <person name="Williams K.H."/>
            <person name="Banfield J.F."/>
        </authorList>
    </citation>
    <scope>NUCLEOTIDE SEQUENCE [LARGE SCALE GENOMIC DNA]</scope>
</reference>
<dbReference type="InterPro" id="IPR016181">
    <property type="entry name" value="Acyl_CoA_acyltransferase"/>
</dbReference>
<dbReference type="InterPro" id="IPR038740">
    <property type="entry name" value="BioF2-like_GNAT_dom"/>
</dbReference>
<proteinExistence type="predicted"/>
<dbReference type="Pfam" id="PF13480">
    <property type="entry name" value="Acetyltransf_6"/>
    <property type="match status" value="1"/>
</dbReference>
<evidence type="ECO:0000313" key="2">
    <source>
        <dbReference type="EMBL" id="KKU64384.1"/>
    </source>
</evidence>
<dbReference type="AlphaFoldDB" id="A0A0G1S4F6"/>
<evidence type="ECO:0000313" key="3">
    <source>
        <dbReference type="Proteomes" id="UP000034502"/>
    </source>
</evidence>
<feature type="domain" description="BioF2-like acetyltransferase" evidence="1">
    <location>
        <begin position="157"/>
        <end position="299"/>
    </location>
</feature>
<name>A0A0G1S4F6_9BACT</name>
<organism evidence="2 3">
    <name type="scientific">Candidatus Amesbacteria bacterium GW2011_GWC1_47_15</name>
    <dbReference type="NCBI Taxonomy" id="1618364"/>
    <lineage>
        <taxon>Bacteria</taxon>
        <taxon>Candidatus Amesiibacteriota</taxon>
    </lineage>
</organism>